<gene>
    <name evidence="6" type="ORF">CVS29_05895</name>
</gene>
<evidence type="ECO:0000313" key="6">
    <source>
        <dbReference type="EMBL" id="PXA66232.1"/>
    </source>
</evidence>
<dbReference type="PROSITE" id="PS01039">
    <property type="entry name" value="SBP_BACTERIAL_3"/>
    <property type="match status" value="1"/>
</dbReference>
<dbReference type="Proteomes" id="UP000246303">
    <property type="component" value="Unassembled WGS sequence"/>
</dbReference>
<comment type="subcellular location">
    <subcellularLocation>
        <location evidence="1">Cell envelope</location>
    </subcellularLocation>
</comment>
<dbReference type="PANTHER" id="PTHR35936:SF17">
    <property type="entry name" value="ARGININE-BINDING EXTRACELLULAR PROTEIN ARTP"/>
    <property type="match status" value="1"/>
</dbReference>
<dbReference type="EMBL" id="QHLZ01000003">
    <property type="protein sequence ID" value="PXA66232.1"/>
    <property type="molecule type" value="Genomic_DNA"/>
</dbReference>
<dbReference type="PROSITE" id="PS51257">
    <property type="entry name" value="PROKAR_LIPOPROTEIN"/>
    <property type="match status" value="1"/>
</dbReference>
<dbReference type="Gene3D" id="3.40.190.10">
    <property type="entry name" value="Periplasmic binding protein-like II"/>
    <property type="match status" value="2"/>
</dbReference>
<feature type="domain" description="Solute-binding protein family 3/N-terminal" evidence="5">
    <location>
        <begin position="65"/>
        <end position="293"/>
    </location>
</feature>
<evidence type="ECO:0000259" key="5">
    <source>
        <dbReference type="SMART" id="SM00062"/>
    </source>
</evidence>
<accession>A0A2V3DU22</accession>
<organism evidence="6 7">
    <name type="scientific">Arthrobacter psychrochitiniphilus</name>
    <dbReference type="NCBI Taxonomy" id="291045"/>
    <lineage>
        <taxon>Bacteria</taxon>
        <taxon>Bacillati</taxon>
        <taxon>Actinomycetota</taxon>
        <taxon>Actinomycetes</taxon>
        <taxon>Micrococcales</taxon>
        <taxon>Micrococcaceae</taxon>
        <taxon>Arthrobacter</taxon>
    </lineage>
</organism>
<reference evidence="6 7" key="1">
    <citation type="submission" date="2018-05" db="EMBL/GenBank/DDBJ databases">
        <title>Genetic diversity of glacier-inhabiting Cryobacterium bacteria in China and description of Cryobacterium mengkeensis sp. nov. and Arthrobacter glacialis sp. nov.</title>
        <authorList>
            <person name="Liu Q."/>
            <person name="Xin Y.-H."/>
        </authorList>
    </citation>
    <scope>NUCLEOTIDE SEQUENCE [LARGE SCALE GENOMIC DNA]</scope>
    <source>
        <strain evidence="6 7">GP3</strain>
    </source>
</reference>
<dbReference type="GO" id="GO:0030313">
    <property type="term" value="C:cell envelope"/>
    <property type="evidence" value="ECO:0007669"/>
    <property type="project" value="UniProtKB-SubCell"/>
</dbReference>
<evidence type="ECO:0000256" key="1">
    <source>
        <dbReference type="ARBA" id="ARBA00004196"/>
    </source>
</evidence>
<dbReference type="SMART" id="SM00062">
    <property type="entry name" value="PBPb"/>
    <property type="match status" value="1"/>
</dbReference>
<evidence type="ECO:0000256" key="4">
    <source>
        <dbReference type="RuleBase" id="RU003744"/>
    </source>
</evidence>
<proteinExistence type="inferred from homology"/>
<dbReference type="SUPFAM" id="SSF53850">
    <property type="entry name" value="Periplasmic binding protein-like II"/>
    <property type="match status" value="1"/>
</dbReference>
<evidence type="ECO:0000256" key="2">
    <source>
        <dbReference type="ARBA" id="ARBA00010333"/>
    </source>
</evidence>
<name>A0A2V3DU22_9MICC</name>
<dbReference type="InterPro" id="IPR018313">
    <property type="entry name" value="SBP_3_CS"/>
</dbReference>
<dbReference type="Pfam" id="PF00497">
    <property type="entry name" value="SBP_bac_3"/>
    <property type="match status" value="1"/>
</dbReference>
<dbReference type="OrthoDB" id="4633994at2"/>
<dbReference type="AlphaFoldDB" id="A0A2V3DU22"/>
<keyword evidence="3" id="KW-0732">Signal</keyword>
<keyword evidence="7" id="KW-1185">Reference proteome</keyword>
<evidence type="ECO:0000256" key="3">
    <source>
        <dbReference type="ARBA" id="ARBA00022729"/>
    </source>
</evidence>
<dbReference type="RefSeq" id="WP_110105426.1">
    <property type="nucleotide sequence ID" value="NZ_JACBZZ010000001.1"/>
</dbReference>
<dbReference type="PANTHER" id="PTHR35936">
    <property type="entry name" value="MEMBRANE-BOUND LYTIC MUREIN TRANSGLYCOSYLASE F"/>
    <property type="match status" value="1"/>
</dbReference>
<dbReference type="CDD" id="cd01004">
    <property type="entry name" value="PBP2_MidA_like"/>
    <property type="match status" value="1"/>
</dbReference>
<comment type="caution">
    <text evidence="6">The sequence shown here is derived from an EMBL/GenBank/DDBJ whole genome shotgun (WGS) entry which is preliminary data.</text>
</comment>
<comment type="similarity">
    <text evidence="2 4">Belongs to the bacterial solute-binding protein 3 family.</text>
</comment>
<dbReference type="InterPro" id="IPR001638">
    <property type="entry name" value="Solute-binding_3/MltF_N"/>
</dbReference>
<sequence>MHISSKLGLRFAAVLAVSALALTGCNNAEEGTTTGSGGATFDPSTVKADDALIALLPAALKDKSTLNVGSDTSYEPAEFLATDGQTPIGYDVDIAKAIGAVLGKDVKVQTSEFSTILPSLGSKYDLGISSFTITPERSKAVNFVSYFNAGVWWAVQKGNPKNINLDDICGKKIGVQTGTVEEDPDVKDRSAKCVADGKPAIEIISLKNQTDVTTRLVSGSIDAMSADSPIIKNALQKTGDSLETLGDVYDSAEQGIAIAKDDTAFAEVIEKVMNKLMEDGTYNQILKDWNNNEGAISKAVLNPVTSN</sequence>
<protein>
    <submittedName>
        <fullName evidence="6">ABC transporter substrate-binding protein</fullName>
    </submittedName>
</protein>
<evidence type="ECO:0000313" key="7">
    <source>
        <dbReference type="Proteomes" id="UP000246303"/>
    </source>
</evidence>